<feature type="compositionally biased region" description="Basic residues" evidence="1">
    <location>
        <begin position="824"/>
        <end position="840"/>
    </location>
</feature>
<organism evidence="3 4">
    <name type="scientific">Papio anubis</name>
    <name type="common">Olive baboon</name>
    <dbReference type="NCBI Taxonomy" id="9555"/>
    <lineage>
        <taxon>Eukaryota</taxon>
        <taxon>Metazoa</taxon>
        <taxon>Chordata</taxon>
        <taxon>Craniata</taxon>
        <taxon>Vertebrata</taxon>
        <taxon>Euteleostomi</taxon>
        <taxon>Mammalia</taxon>
        <taxon>Eutheria</taxon>
        <taxon>Euarchontoglires</taxon>
        <taxon>Primates</taxon>
        <taxon>Haplorrhini</taxon>
        <taxon>Catarrhini</taxon>
        <taxon>Cercopithecidae</taxon>
        <taxon>Cercopithecinae</taxon>
        <taxon>Papio</taxon>
    </lineage>
</organism>
<feature type="region of interest" description="Disordered" evidence="1">
    <location>
        <begin position="322"/>
        <end position="408"/>
    </location>
</feature>
<dbReference type="AlphaFoldDB" id="A0A8I5NAM5"/>
<dbReference type="KEGG" id="panu:101010105"/>
<feature type="compositionally biased region" description="Basic and acidic residues" evidence="1">
    <location>
        <begin position="466"/>
        <end position="478"/>
    </location>
</feature>
<evidence type="ECO:0000256" key="1">
    <source>
        <dbReference type="SAM" id="MobiDB-lite"/>
    </source>
</evidence>
<dbReference type="OMA" id="MSKDTSG"/>
<gene>
    <name evidence="3" type="primary">PNMA8B</name>
</gene>
<dbReference type="GeneID" id="101010105"/>
<accession>A0A8I5NAM5</accession>
<feature type="region of interest" description="Disordered" evidence="1">
    <location>
        <begin position="1"/>
        <end position="29"/>
    </location>
</feature>
<name>A0A8I5NAM5_PAPAN</name>
<dbReference type="CTD" id="57469"/>
<feature type="compositionally biased region" description="Polar residues" evidence="1">
    <location>
        <begin position="342"/>
        <end position="353"/>
    </location>
</feature>
<sequence length="840" mass="90013">MKVVLPGPKSFSLGPLREASQATATQTPAQGCTVAMETVGRGTGEGVRLRLRRRRPEQPRRSGTAEIQAQGARSDAARAPGKRRLPPPTPLQVHSAPPPCTWSRCRVTQASVREGGSCPGKQTRKLPTDPQTALERGPGAGSLRPAGQQVARTPEARAPLQPCHIHRNRDSKPCGWLARVALTPCAAAHPISGSLLLQDQRRGGCTMAMSILQDWCRSLDVDAHRALLVTGIPEGLEQADVEAVLQPTLLPLGTFRLRHMKGLMNEKAQAALVEFVEDVSHAAIPREIPGKDGVWRVLWKDRAQDTRVLRQMRRLLLDDGPTQAAEAGAPGEAPTPPASETQAQDSGEVTGQAGSPLGAARNARRGRRGRRNRTRRNRLTQKGKKRSRGGRPSASARSEAEDSSDESLGIVIEEIDQGDLSGDEDQSALYATLQAAARELVRQWAPCSSEEEDGPREFLALVTVTDKAKKEEAEKEPAGAESIRLNTKEDKNGVPDLVALLAVRDTPDEEPVDSDASESDSQESEDQETEGLDNPEFVAIVAYTDPSDPWAREEMLKIASVIESLGWSDEKDKRDALRQVLSVMSKDTNGTRVKVEEAGREVDAVVLRKAGDDGDLRECISTLAQPDLPPQAKKAGCGLFGGWSEHGEDEGGLLELVALLAAQDMAEVMKEEKENAWEGGKYKYPKGKLGEVLALLAARENMGSNEGSEEASDEQSEEESEDTESEASEPEDRASRKPRAKRARTAPRGLTPAGAPPTASGARKTRGGGRGRGRGVTPEKKAGSRGSAQDDAAGSRKKKGSAGAGANARAGEGKGQAPTGSKAARGKKARRGRRLPPKCR</sequence>
<dbReference type="RefSeq" id="XP_003915805.2">
    <property type="nucleotide sequence ID" value="XM_003915756.4"/>
</dbReference>
<reference evidence="3 4" key="1">
    <citation type="submission" date="2012-03" db="EMBL/GenBank/DDBJ databases">
        <title>Whole Genome Assembly of Papio anubis.</title>
        <authorList>
            <person name="Liu Y.L."/>
            <person name="Abraham K.A."/>
            <person name="Akbar H.A."/>
            <person name="Ali S.A."/>
            <person name="Anosike U.A."/>
            <person name="Aqrawi P.A."/>
            <person name="Arias F.A."/>
            <person name="Attaway T.A."/>
            <person name="Awwad R.A."/>
            <person name="Babu C.B."/>
            <person name="Bandaranaike D.B."/>
            <person name="Battles P.B."/>
            <person name="Bell A.B."/>
            <person name="Beltran B.B."/>
            <person name="Berhane-Mersha D.B."/>
            <person name="Bess C.B."/>
            <person name="Bickham C.B."/>
            <person name="Bolden T.B."/>
            <person name="Carter K.C."/>
            <person name="Chau D.C."/>
            <person name="Chavez A.C."/>
            <person name="Clerc-Blankenburg K.C."/>
            <person name="Coyle M.C."/>
            <person name="Dao M.D."/>
            <person name="Davila M.L.D."/>
            <person name="Davy-Carroll L.D."/>
            <person name="Denson S.D."/>
            <person name="Dinh H.D."/>
            <person name="Fernandez S.F."/>
            <person name="Fernando P.F."/>
            <person name="Forbes L.F."/>
            <person name="Francis C.F."/>
            <person name="Francisco L.F."/>
            <person name="Fu Q.F."/>
            <person name="Garcia-Iii R.G."/>
            <person name="Garrett T.G."/>
            <person name="Gross S.G."/>
            <person name="Gubbala S.G."/>
            <person name="Hirani K.H."/>
            <person name="Hogues M.H."/>
            <person name="Hollins B.H."/>
            <person name="Jackson L.J."/>
            <person name="Javaid M.J."/>
            <person name="Jhangiani S.J."/>
            <person name="Johnson A.J."/>
            <person name="Johnson B.J."/>
            <person name="Jones J.J."/>
            <person name="Joshi V.J."/>
            <person name="Kalu J.K."/>
            <person name="Khan N.K."/>
            <person name="Korchina V.K."/>
            <person name="Kovar C.K."/>
            <person name="Lago L.L."/>
            <person name="Lara F.L."/>
            <person name="Le T.-K.L."/>
            <person name="Lee S.L."/>
            <person name="Legall-Iii F.L."/>
            <person name="Lemon S.L."/>
            <person name="Liu J.L."/>
            <person name="Liu Y.-S.L."/>
            <person name="Liyanage D.L."/>
            <person name="Lopez J.L."/>
            <person name="Lorensuhewa L.L."/>
            <person name="Mata R.M."/>
            <person name="Mathew T.M."/>
            <person name="Mercado C.M."/>
            <person name="Mercado I.M."/>
            <person name="Morales K.M."/>
            <person name="Morgan M.M."/>
            <person name="Munidasa M.M."/>
            <person name="Ngo D.N."/>
            <person name="Nguyen L.N."/>
            <person name="Nguyen T.N."/>
            <person name="Nguyen N.N."/>
            <person name="Obregon M.O."/>
            <person name="Okwuonu G.O."/>
            <person name="Ongeri F.O."/>
            <person name="Onwere C.O."/>
            <person name="Osifeso I.O."/>
            <person name="Parra A.P."/>
            <person name="Patil S.P."/>
            <person name="Perez A.P."/>
            <person name="Perez Y.P."/>
            <person name="Pham C.P."/>
            <person name="Pu L.-L.P."/>
            <person name="Puazo M.P."/>
            <person name="Quiroz J.Q."/>
            <person name="Rouhana J.R."/>
            <person name="Ruiz M.R."/>
            <person name="Ruiz S.-J.R."/>
            <person name="Saada N.S."/>
            <person name="Santibanez J.S."/>
            <person name="Scheel M.S."/>
            <person name="Schneider B.S."/>
            <person name="Simmons D.S."/>
            <person name="Sisson I.S."/>
            <person name="Tang L.-Y.T."/>
            <person name="Thornton R.T."/>
            <person name="Tisius J.T."/>
            <person name="Toledanes G.T."/>
            <person name="Trejos Z.T."/>
            <person name="Usmani K.U."/>
            <person name="Varghese R.V."/>
            <person name="Vattathil S.V."/>
            <person name="Vee V.V."/>
            <person name="Walker D.W."/>
            <person name="Weissenberger G.W."/>
            <person name="White C.W."/>
            <person name="Williams A.W."/>
            <person name="Woodworth J.W."/>
            <person name="Wright R.W."/>
            <person name="Zhu Y.Z."/>
            <person name="Han Y.H."/>
            <person name="Newsham I.N."/>
            <person name="Nazareth L.N."/>
            <person name="Worley K.W."/>
            <person name="Muzny D.M."/>
            <person name="Rogers J.R."/>
            <person name="Gibbs R.G."/>
        </authorList>
    </citation>
    <scope>NUCLEOTIDE SEQUENCE [LARGE SCALE GENOMIC DNA]</scope>
</reference>
<feature type="region of interest" description="Disordered" evidence="1">
    <location>
        <begin position="53"/>
        <end position="146"/>
    </location>
</feature>
<feature type="compositionally biased region" description="Low complexity" evidence="1">
    <location>
        <begin position="746"/>
        <end position="762"/>
    </location>
</feature>
<evidence type="ECO:0000313" key="3">
    <source>
        <dbReference type="Ensembl" id="ENSPANP00000049356.1"/>
    </source>
</evidence>
<feature type="compositionally biased region" description="Acidic residues" evidence="1">
    <location>
        <begin position="707"/>
        <end position="729"/>
    </location>
</feature>
<dbReference type="GeneTree" id="ENSGT01030000234522"/>
<feature type="compositionally biased region" description="Basic residues" evidence="1">
    <location>
        <begin position="736"/>
        <end position="745"/>
    </location>
</feature>
<proteinExistence type="predicted"/>
<evidence type="ECO:0000259" key="2">
    <source>
        <dbReference type="Pfam" id="PF20846"/>
    </source>
</evidence>
<keyword evidence="4" id="KW-1185">Reference proteome</keyword>
<feature type="compositionally biased region" description="Pro residues" evidence="1">
    <location>
        <begin position="86"/>
        <end position="100"/>
    </location>
</feature>
<dbReference type="PANTHER" id="PTHR23095">
    <property type="entry name" value="PARANEOPLASTIC ANTIGEN"/>
    <property type="match status" value="1"/>
</dbReference>
<feature type="domain" description="Paraneoplastic antigen Ma-like N-terminal" evidence="2">
    <location>
        <begin position="207"/>
        <end position="298"/>
    </location>
</feature>
<reference evidence="3" key="3">
    <citation type="submission" date="2025-09" db="UniProtKB">
        <authorList>
            <consortium name="Ensembl"/>
        </authorList>
    </citation>
    <scope>IDENTIFICATION</scope>
</reference>
<dbReference type="Pfam" id="PF20846">
    <property type="entry name" value="PNMA_N"/>
    <property type="match status" value="1"/>
</dbReference>
<feature type="compositionally biased region" description="Acidic residues" evidence="1">
    <location>
        <begin position="507"/>
        <end position="533"/>
    </location>
</feature>
<feature type="compositionally biased region" description="Basic residues" evidence="1">
    <location>
        <begin position="362"/>
        <end position="389"/>
    </location>
</feature>
<feature type="region of interest" description="Disordered" evidence="1">
    <location>
        <begin position="466"/>
        <end position="536"/>
    </location>
</feature>
<dbReference type="PANTHER" id="PTHR23095:SF45">
    <property type="entry name" value="PARANEOPLASTIC ANTIGEN-LIKE PROTEIN 8B"/>
    <property type="match status" value="1"/>
</dbReference>
<protein>
    <submittedName>
        <fullName evidence="3">PNMA family member 8B</fullName>
    </submittedName>
</protein>
<feature type="region of interest" description="Disordered" evidence="1">
    <location>
        <begin position="697"/>
        <end position="840"/>
    </location>
</feature>
<reference evidence="3" key="2">
    <citation type="submission" date="2025-08" db="UniProtKB">
        <authorList>
            <consortium name="Ensembl"/>
        </authorList>
    </citation>
    <scope>IDENTIFICATION</scope>
</reference>
<feature type="compositionally biased region" description="Low complexity" evidence="1">
    <location>
        <begin position="322"/>
        <end position="332"/>
    </location>
</feature>
<dbReference type="Proteomes" id="UP000028761">
    <property type="component" value="Chromosome 20"/>
</dbReference>
<feature type="compositionally biased region" description="Basic residues" evidence="1">
    <location>
        <begin position="763"/>
        <end position="773"/>
    </location>
</feature>
<dbReference type="InterPro" id="IPR026523">
    <property type="entry name" value="PNMA"/>
</dbReference>
<dbReference type="Ensembl" id="ENSPANT00000070490.1">
    <property type="protein sequence ID" value="ENSPANP00000049356.1"/>
    <property type="gene ID" value="ENSPANG00000039504.1"/>
</dbReference>
<evidence type="ECO:0000313" key="4">
    <source>
        <dbReference type="Proteomes" id="UP000028761"/>
    </source>
</evidence>
<dbReference type="InterPro" id="IPR048271">
    <property type="entry name" value="PNMA_N"/>
</dbReference>